<dbReference type="SMART" id="SM00465">
    <property type="entry name" value="GIYc"/>
    <property type="match status" value="1"/>
</dbReference>
<keyword evidence="2 7" id="KW-0227">DNA damage</keyword>
<dbReference type="PROSITE" id="PS50164">
    <property type="entry name" value="GIY_YIG"/>
    <property type="match status" value="1"/>
</dbReference>
<dbReference type="Gene3D" id="3.40.1440.10">
    <property type="entry name" value="GIY-YIG endonuclease"/>
    <property type="match status" value="1"/>
</dbReference>
<dbReference type="GO" id="GO:0005737">
    <property type="term" value="C:cytoplasm"/>
    <property type="evidence" value="ECO:0007669"/>
    <property type="project" value="UniProtKB-SubCell"/>
</dbReference>
<dbReference type="SUPFAM" id="SSF46600">
    <property type="entry name" value="C-terminal UvrC-binding domain of UvrB"/>
    <property type="match status" value="1"/>
</dbReference>
<evidence type="ECO:0000313" key="10">
    <source>
        <dbReference type="EMBL" id="AHA28347.1"/>
    </source>
</evidence>
<dbReference type="InterPro" id="IPR050066">
    <property type="entry name" value="UvrABC_protein_C"/>
</dbReference>
<proteinExistence type="inferred from homology"/>
<evidence type="ECO:0000256" key="2">
    <source>
        <dbReference type="ARBA" id="ARBA00022763"/>
    </source>
</evidence>
<dbReference type="InterPro" id="IPR047296">
    <property type="entry name" value="GIY-YIG_UvrC_Cho"/>
</dbReference>
<dbReference type="InterPro" id="IPR036876">
    <property type="entry name" value="UVR_dom_sf"/>
</dbReference>
<comment type="function">
    <text evidence="7">The UvrABC repair system catalyzes the recognition and processing of DNA lesions. UvrC both incises the 5' and 3' sides of the lesion. The N-terminal half is responsible for the 3' incision and the C-terminal half is responsible for the 5' incision.</text>
</comment>
<dbReference type="InterPro" id="IPR038476">
    <property type="entry name" value="UvrC_RNase_H_dom_sf"/>
</dbReference>
<dbReference type="eggNOG" id="COG0322">
    <property type="taxonomic scope" value="Bacteria"/>
</dbReference>
<dbReference type="PATRIC" id="fig|1261131.3.peg.980"/>
<dbReference type="GO" id="GO:0006289">
    <property type="term" value="P:nucleotide-excision repair"/>
    <property type="evidence" value="ECO:0007669"/>
    <property type="project" value="UniProtKB-UniRule"/>
</dbReference>
<organism evidence="10 11">
    <name type="scientific">Candidatus Liberibacter americanus str. Sao Paulo</name>
    <dbReference type="NCBI Taxonomy" id="1261131"/>
    <lineage>
        <taxon>Bacteria</taxon>
        <taxon>Pseudomonadati</taxon>
        <taxon>Pseudomonadota</taxon>
        <taxon>Alphaproteobacteria</taxon>
        <taxon>Hyphomicrobiales</taxon>
        <taxon>Rhizobiaceae</taxon>
        <taxon>Liberibacter</taxon>
    </lineage>
</organism>
<dbReference type="NCBIfam" id="TIGR00194">
    <property type="entry name" value="uvrC"/>
    <property type="match status" value="1"/>
</dbReference>
<comment type="subcellular location">
    <subcellularLocation>
        <location evidence="7">Cytoplasm</location>
    </subcellularLocation>
</comment>
<dbReference type="EMBL" id="CP006604">
    <property type="protein sequence ID" value="AHA28347.1"/>
    <property type="molecule type" value="Genomic_DNA"/>
</dbReference>
<dbReference type="PROSITE" id="PS50165">
    <property type="entry name" value="UVRC"/>
    <property type="match status" value="1"/>
</dbReference>
<dbReference type="RefSeq" id="WP_007556587.1">
    <property type="nucleotide sequence ID" value="NC_022793.1"/>
</dbReference>
<dbReference type="PANTHER" id="PTHR30562">
    <property type="entry name" value="UVRC/OXIDOREDUCTASE"/>
    <property type="match status" value="1"/>
</dbReference>
<dbReference type="CDD" id="cd10434">
    <property type="entry name" value="GIY-YIG_UvrC_Cho"/>
    <property type="match status" value="1"/>
</dbReference>
<dbReference type="InterPro" id="IPR000305">
    <property type="entry name" value="GIY-YIG_endonuc"/>
</dbReference>
<evidence type="ECO:0000259" key="9">
    <source>
        <dbReference type="PROSITE" id="PS50165"/>
    </source>
</evidence>
<dbReference type="InterPro" id="IPR035901">
    <property type="entry name" value="GIY-YIG_endonuc_sf"/>
</dbReference>
<dbReference type="InterPro" id="IPR004791">
    <property type="entry name" value="UvrC"/>
</dbReference>
<evidence type="ECO:0000259" key="8">
    <source>
        <dbReference type="PROSITE" id="PS50164"/>
    </source>
</evidence>
<dbReference type="GO" id="GO:0003677">
    <property type="term" value="F:DNA binding"/>
    <property type="evidence" value="ECO:0007669"/>
    <property type="project" value="UniProtKB-UniRule"/>
</dbReference>
<keyword evidence="6 7" id="KW-0742">SOS response</keyword>
<dbReference type="HAMAP" id="MF_00203">
    <property type="entry name" value="UvrC"/>
    <property type="match status" value="1"/>
</dbReference>
<dbReference type="Gene3D" id="1.10.150.20">
    <property type="entry name" value="5' to 3' exonuclease, C-terminal subdomain"/>
    <property type="match status" value="1"/>
</dbReference>
<keyword evidence="11" id="KW-1185">Reference proteome</keyword>
<dbReference type="InterPro" id="IPR001162">
    <property type="entry name" value="UvrC_RNase_H_dom"/>
</dbReference>
<dbReference type="InterPro" id="IPR001943">
    <property type="entry name" value="UVR_dom"/>
</dbReference>
<dbReference type="GO" id="GO:0009380">
    <property type="term" value="C:excinuclease repair complex"/>
    <property type="evidence" value="ECO:0007669"/>
    <property type="project" value="InterPro"/>
</dbReference>
<dbReference type="SUPFAM" id="SSF47781">
    <property type="entry name" value="RuvA domain 2-like"/>
    <property type="match status" value="1"/>
</dbReference>
<keyword evidence="4 7" id="KW-0267">Excision nuclease</keyword>
<gene>
    <name evidence="7 10" type="primary">uvrC</name>
    <name evidence="10" type="ORF">lam_1019</name>
</gene>
<dbReference type="STRING" id="1261131.lam_1019"/>
<keyword evidence="1 7" id="KW-0963">Cytoplasm</keyword>
<evidence type="ECO:0000256" key="6">
    <source>
        <dbReference type="ARBA" id="ARBA00023236"/>
    </source>
</evidence>
<evidence type="ECO:0000313" key="11">
    <source>
        <dbReference type="Proteomes" id="UP000017862"/>
    </source>
</evidence>
<dbReference type="Pfam" id="PF02151">
    <property type="entry name" value="UVR"/>
    <property type="match status" value="1"/>
</dbReference>
<protein>
    <recommendedName>
        <fullName evidence="7">UvrABC system protein C</fullName>
        <shortName evidence="7">Protein UvrC</shortName>
    </recommendedName>
    <alternativeName>
        <fullName evidence="7">Excinuclease ABC subunit C</fullName>
    </alternativeName>
</protein>
<keyword evidence="3 7" id="KW-0228">DNA excision</keyword>
<dbReference type="Proteomes" id="UP000017862">
    <property type="component" value="Chromosome"/>
</dbReference>
<comment type="subunit">
    <text evidence="7">Interacts with UvrB in an incision complex.</text>
</comment>
<dbReference type="GO" id="GO:0009432">
    <property type="term" value="P:SOS response"/>
    <property type="evidence" value="ECO:0007669"/>
    <property type="project" value="UniProtKB-UniRule"/>
</dbReference>
<dbReference type="SUPFAM" id="SSF82771">
    <property type="entry name" value="GIY-YIG endonuclease"/>
    <property type="match status" value="1"/>
</dbReference>
<dbReference type="FunFam" id="3.40.1440.10:FF:000001">
    <property type="entry name" value="UvrABC system protein C"/>
    <property type="match status" value="1"/>
</dbReference>
<evidence type="ECO:0000256" key="5">
    <source>
        <dbReference type="ARBA" id="ARBA00023204"/>
    </source>
</evidence>
<dbReference type="AlphaFoldDB" id="U6B9F2"/>
<dbReference type="Pfam" id="PF22920">
    <property type="entry name" value="UvrC_RNaseH"/>
    <property type="match status" value="1"/>
</dbReference>
<dbReference type="InterPro" id="IPR010994">
    <property type="entry name" value="RuvA_2-like"/>
</dbReference>
<keyword evidence="5 7" id="KW-0234">DNA repair</keyword>
<dbReference type="Pfam" id="PF01541">
    <property type="entry name" value="GIY-YIG"/>
    <property type="match status" value="1"/>
</dbReference>
<evidence type="ECO:0000256" key="1">
    <source>
        <dbReference type="ARBA" id="ARBA00022490"/>
    </source>
</evidence>
<dbReference type="GO" id="GO:0009381">
    <property type="term" value="F:excinuclease ABC activity"/>
    <property type="evidence" value="ECO:0007669"/>
    <property type="project" value="UniProtKB-UniRule"/>
</dbReference>
<dbReference type="PANTHER" id="PTHR30562:SF1">
    <property type="entry name" value="UVRABC SYSTEM PROTEIN C"/>
    <property type="match status" value="1"/>
</dbReference>
<accession>U6B9F2</accession>
<evidence type="ECO:0000256" key="7">
    <source>
        <dbReference type="HAMAP-Rule" id="MF_00203"/>
    </source>
</evidence>
<comment type="similarity">
    <text evidence="7">Belongs to the UvrC family.</text>
</comment>
<feature type="domain" description="GIY-YIG" evidence="8">
    <location>
        <begin position="13"/>
        <end position="91"/>
    </location>
</feature>
<reference evidence="10 11" key="1">
    <citation type="journal article" date="2014" name="Mol. Plant Microbe Interact.">
        <title>The complete genome sequence of Candidatus Liberibacter americanus, associated with citrus Huanglongbing.</title>
        <authorList>
            <person name="Wulff N.A."/>
            <person name="Zhang S."/>
            <person name="Setubal J.C."/>
            <person name="Almeida N.F."/>
            <person name="Martins E.C."/>
            <person name="Harakava R."/>
            <person name="Kumar D."/>
            <person name="Rangel L.T."/>
            <person name="Foissac X."/>
            <person name="Bove J."/>
            <person name="Gabriel D.W."/>
        </authorList>
    </citation>
    <scope>NUCLEOTIDE SEQUENCE [LARGE SCALE GENOMIC DNA]</scope>
    <source>
        <strain evidence="10 11">Sao Paulo</strain>
    </source>
</reference>
<dbReference type="Pfam" id="PF14520">
    <property type="entry name" value="HHH_5"/>
    <property type="match status" value="1"/>
</dbReference>
<sequence>MNIIKKFIKQIPETPGVYKMLDSNGKVLYIGKAYNLQKRVKNYTKITNHTNRITCMINQTSNVEFIATCTEVEALLLEANMIKNLKPQFNILLRDDKFFPYIMITDDHKFPALYKHRGPQIRKGSYFGPFASVDAVEKTVSALQRAFFIRNCNDNIFECRTRPCLLFQIKRCSGPCTGEISAEKYIKLVNEAKDFLSGYNQNIKEKIAYEMNQATKIEDFETAIKHRDRIAALSLIQNHSDFNTETTDFFSIYRDKNTACIQTVFFRFGQNRGSNAFFLKTDPQLSNAQIIKSFLTQFYDDKPCPKNILLSEEVEESKLLEKSFTKKYGHKVKINVPNRGEKKKIIIQALVNAREYHSQKITTEIFHKQSIKDFAIKFSLKKTPKRIEIYDNSHVMGCSAVGCMVVAGDNGFIKNQYQKFNLNPNDVSTKDDCAMMRFLLERRFSKLLKNKINHNIEKNEYSFPSWPDVVIIDGGKGQLSAAYSLLKKLGIENRFKVISIAKGKQRNDRQERFFIEDGKEIVLSMRDPVLYLMQRLRDEAHRFAITSHRKRRKKLTYSPLDEIDGIGKTRKYSLLQSFGTIRMISRASPETLALTEGISKKIADKIYRYFHRNNI</sequence>
<evidence type="ECO:0000256" key="4">
    <source>
        <dbReference type="ARBA" id="ARBA00022881"/>
    </source>
</evidence>
<name>U6B9F2_9HYPH</name>
<dbReference type="HOGENOM" id="CLU_014841_3_0_5"/>
<feature type="domain" description="UvrC family homology region profile" evidence="9">
    <location>
        <begin position="249"/>
        <end position="486"/>
    </location>
</feature>
<dbReference type="Gene3D" id="3.30.420.340">
    <property type="entry name" value="UvrC, RNAse H endonuclease domain"/>
    <property type="match status" value="1"/>
</dbReference>
<dbReference type="KEGG" id="lar:lam_1019"/>
<evidence type="ECO:0000256" key="3">
    <source>
        <dbReference type="ARBA" id="ARBA00022769"/>
    </source>
</evidence>
<dbReference type="Pfam" id="PF08459">
    <property type="entry name" value="UvrC_RNaseH_dom"/>
    <property type="match status" value="1"/>
</dbReference>